<evidence type="ECO:0000256" key="7">
    <source>
        <dbReference type="RuleBase" id="RU367161"/>
    </source>
</evidence>
<sequence length="190" mass="21154">MGYYDIDDVLADSVEFPCKFQYFLPGLGYLEGNPGKPIEKNCRLDLPLWLARILAIVGGDEEGQEDEEALPFVELLRPEMFSPKVVNAIKAGASDLDLHTINAHFYSLAVKWITLFGDEELAGVVSEMVLERSLEMNGHASSVAVQAAGVEAQSSLIGSPFLITMDESEKQLYRLAHDSYKRTKKWIIQT</sequence>
<feature type="domain" description="GINS subunit" evidence="8">
    <location>
        <begin position="81"/>
        <end position="187"/>
    </location>
</feature>
<dbReference type="InParanoid" id="G8ZL61"/>
<dbReference type="Proteomes" id="UP000005627">
    <property type="component" value="Chromosome 1"/>
</dbReference>
<comment type="subcellular location">
    <subcellularLocation>
        <location evidence="1 7">Nucleus</location>
    </subcellularLocation>
</comment>
<dbReference type="PANTHER" id="PTHR22768:SF0">
    <property type="entry name" value="DNA REPLICATION COMPLEX GINS PROTEIN PSF3"/>
    <property type="match status" value="1"/>
</dbReference>
<dbReference type="SUPFAM" id="SSF160059">
    <property type="entry name" value="PriA/YqbF domain"/>
    <property type="match status" value="1"/>
</dbReference>
<comment type="similarity">
    <text evidence="2 7">Belongs to the GINS3/PSF3 family.</text>
</comment>
<keyword evidence="11" id="KW-1185">Reference proteome</keyword>
<dbReference type="KEGG" id="tdl:TDEL_0A00230"/>
<evidence type="ECO:0000256" key="4">
    <source>
        <dbReference type="ARBA" id="ARBA00015140"/>
    </source>
</evidence>
<dbReference type="InterPro" id="IPR036224">
    <property type="entry name" value="GINS_bundle-like_dom_sf"/>
</dbReference>
<dbReference type="GO" id="GO:0071162">
    <property type="term" value="C:CMG complex"/>
    <property type="evidence" value="ECO:0007669"/>
    <property type="project" value="EnsemblFungi"/>
</dbReference>
<dbReference type="GO" id="GO:0000811">
    <property type="term" value="C:GINS complex"/>
    <property type="evidence" value="ECO:0007669"/>
    <property type="project" value="UniProtKB-UniRule"/>
</dbReference>
<feature type="domain" description="DNA replication complex GINS protein PSF3 N-terminal" evidence="9">
    <location>
        <begin position="4"/>
        <end position="56"/>
    </location>
</feature>
<dbReference type="InterPro" id="IPR010492">
    <property type="entry name" value="GINS_Psf3"/>
</dbReference>
<dbReference type="InterPro" id="IPR055221">
    <property type="entry name" value="PSF3_N"/>
</dbReference>
<dbReference type="GeneID" id="11503151"/>
<keyword evidence="5 7" id="KW-0235">DNA replication</keyword>
<dbReference type="SUPFAM" id="SSF158573">
    <property type="entry name" value="GINS helical bundle-like"/>
    <property type="match status" value="1"/>
</dbReference>
<evidence type="ECO:0000256" key="5">
    <source>
        <dbReference type="ARBA" id="ARBA00022705"/>
    </source>
</evidence>
<reference evidence="10 11" key="1">
    <citation type="journal article" date="2011" name="Proc. Natl. Acad. Sci. U.S.A.">
        <title>Evolutionary erosion of yeast sex chromosomes by mating-type switching accidents.</title>
        <authorList>
            <person name="Gordon J.L."/>
            <person name="Armisen D."/>
            <person name="Proux-Wera E."/>
            <person name="Oheigeartaigh S.S."/>
            <person name="Byrne K.P."/>
            <person name="Wolfe K.H."/>
        </authorList>
    </citation>
    <scope>NUCLEOTIDE SEQUENCE [LARGE SCALE GENOMIC DNA]</scope>
    <source>
        <strain evidence="11">ATCC 10662 / CBS 1146 / NBRC 0425 / NCYC 2629 / NRRL Y-866</strain>
    </source>
</reference>
<dbReference type="AlphaFoldDB" id="G8ZL61"/>
<dbReference type="InterPro" id="IPR038437">
    <property type="entry name" value="GINS_Psf3_sf"/>
</dbReference>
<dbReference type="PANTHER" id="PTHR22768">
    <property type="entry name" value="DNA REPLICATION COMPLEX GINS PROTEIN PSF3"/>
    <property type="match status" value="1"/>
</dbReference>
<accession>G8ZL61</accession>
<evidence type="ECO:0000313" key="10">
    <source>
        <dbReference type="EMBL" id="CCE89355.1"/>
    </source>
</evidence>
<comment type="subunit">
    <text evidence="3">Component of the GINS complex which is a heterotetramer of SLD5, PSF1, PSF2 and PSF3.</text>
</comment>
<dbReference type="CDD" id="cd11713">
    <property type="entry name" value="GINS_A_psf3"/>
    <property type="match status" value="1"/>
</dbReference>
<evidence type="ECO:0000256" key="3">
    <source>
        <dbReference type="ARBA" id="ARBA00011352"/>
    </source>
</evidence>
<dbReference type="Pfam" id="PF22466">
    <property type="entry name" value="PSF3_N"/>
    <property type="match status" value="1"/>
</dbReference>
<dbReference type="InterPro" id="IPR021151">
    <property type="entry name" value="GINS_A"/>
</dbReference>
<dbReference type="Pfam" id="PF05916">
    <property type="entry name" value="Sld5"/>
    <property type="match status" value="1"/>
</dbReference>
<dbReference type="RefSeq" id="XP_003678566.1">
    <property type="nucleotide sequence ID" value="XM_003678518.1"/>
</dbReference>
<name>G8ZL61_TORDE</name>
<keyword evidence="6 7" id="KW-0539">Nucleus</keyword>
<evidence type="ECO:0000256" key="1">
    <source>
        <dbReference type="ARBA" id="ARBA00004123"/>
    </source>
</evidence>
<evidence type="ECO:0000259" key="9">
    <source>
        <dbReference type="Pfam" id="PF22466"/>
    </source>
</evidence>
<dbReference type="GO" id="GO:1902975">
    <property type="term" value="P:mitotic DNA replication initiation"/>
    <property type="evidence" value="ECO:0007669"/>
    <property type="project" value="TreeGrafter"/>
</dbReference>
<organism evidence="10 11">
    <name type="scientific">Torulaspora delbrueckii</name>
    <name type="common">Yeast</name>
    <name type="synonym">Candida colliculosa</name>
    <dbReference type="NCBI Taxonomy" id="4950"/>
    <lineage>
        <taxon>Eukaryota</taxon>
        <taxon>Fungi</taxon>
        <taxon>Dikarya</taxon>
        <taxon>Ascomycota</taxon>
        <taxon>Saccharomycotina</taxon>
        <taxon>Saccharomycetes</taxon>
        <taxon>Saccharomycetales</taxon>
        <taxon>Saccharomycetaceae</taxon>
        <taxon>Torulaspora</taxon>
    </lineage>
</organism>
<dbReference type="eggNOG" id="KOG1106">
    <property type="taxonomic scope" value="Eukaryota"/>
</dbReference>
<dbReference type="CDD" id="cd21693">
    <property type="entry name" value="GINS_B_Psf3"/>
    <property type="match status" value="1"/>
</dbReference>
<dbReference type="OrthoDB" id="10251744at2759"/>
<dbReference type="Gene3D" id="1.20.58.2050">
    <property type="match status" value="1"/>
</dbReference>
<evidence type="ECO:0000259" key="8">
    <source>
        <dbReference type="Pfam" id="PF05916"/>
    </source>
</evidence>
<dbReference type="HOGENOM" id="CLU_081646_0_1_1"/>
<dbReference type="EMBL" id="HE616742">
    <property type="protein sequence ID" value="CCE89355.1"/>
    <property type="molecule type" value="Genomic_DNA"/>
</dbReference>
<evidence type="ECO:0000256" key="2">
    <source>
        <dbReference type="ARBA" id="ARBA00006343"/>
    </source>
</evidence>
<dbReference type="STRING" id="1076872.G8ZL61"/>
<comment type="function">
    <text evidence="7">The GINS complex plays an essential role in the initiation of DNA replication.</text>
</comment>
<dbReference type="GO" id="GO:0043596">
    <property type="term" value="C:nuclear replication fork"/>
    <property type="evidence" value="ECO:0007669"/>
    <property type="project" value="EnsemblFungi"/>
</dbReference>
<dbReference type="GO" id="GO:0000727">
    <property type="term" value="P:double-strand break repair via break-induced replication"/>
    <property type="evidence" value="ECO:0007669"/>
    <property type="project" value="EnsemblFungi"/>
</dbReference>
<gene>
    <name evidence="10" type="primary">TDEL0A00230</name>
    <name evidence="10" type="ORF">TDEL_0A00230</name>
</gene>
<evidence type="ECO:0000313" key="11">
    <source>
        <dbReference type="Proteomes" id="UP000005627"/>
    </source>
</evidence>
<evidence type="ECO:0000256" key="6">
    <source>
        <dbReference type="ARBA" id="ARBA00023242"/>
    </source>
</evidence>
<dbReference type="FunCoup" id="G8ZL61">
    <property type="interactions" value="432"/>
</dbReference>
<protein>
    <recommendedName>
        <fullName evidence="4 7">DNA replication complex GINS protein PSF3</fullName>
    </recommendedName>
</protein>
<proteinExistence type="inferred from homology"/>